<dbReference type="PANTHER" id="PTHR34997:SF16">
    <property type="entry name" value="LYSM DOMAIN-CONTAINING PROTEIN"/>
    <property type="match status" value="1"/>
</dbReference>
<dbReference type="EMBL" id="CP064750">
    <property type="protein sequence ID" value="QPC69004.1"/>
    <property type="molecule type" value="Genomic_DNA"/>
</dbReference>
<accession>A0A2T4GHL9</accession>
<dbReference type="AlphaFoldDB" id="A0A2T4GHL9"/>
<evidence type="ECO:0000313" key="5">
    <source>
        <dbReference type="EMBL" id="PTD03029.1"/>
    </source>
</evidence>
<dbReference type="InterPro" id="IPR036779">
    <property type="entry name" value="LysM_dom_sf"/>
</dbReference>
<evidence type="ECO:0000259" key="4">
    <source>
        <dbReference type="PROSITE" id="PS51782"/>
    </source>
</evidence>
<reference evidence="5 7" key="1">
    <citation type="submission" date="2018-02" db="EMBL/GenBank/DDBJ databases">
        <title>Fusarium culmorum secondary metabolites in fungal-bacterial-plant interactions.</title>
        <authorList>
            <person name="Schmidt R."/>
        </authorList>
    </citation>
    <scope>NUCLEOTIDE SEQUENCE [LARGE SCALE GENOMIC DNA]</scope>
    <source>
        <strain evidence="5 7">PV</strain>
    </source>
</reference>
<dbReference type="Proteomes" id="UP000663297">
    <property type="component" value="Chromosome 4"/>
</dbReference>
<protein>
    <recommendedName>
        <fullName evidence="4">LysM domain-containing protein</fullName>
    </recommendedName>
</protein>
<dbReference type="OrthoDB" id="1046782at2759"/>
<dbReference type="Proteomes" id="UP000241587">
    <property type="component" value="Unassembled WGS sequence"/>
</dbReference>
<keyword evidence="2" id="KW-0843">Virulence</keyword>
<name>A0A2T4GHL9_FUSCU</name>
<comment type="similarity">
    <text evidence="3">Belongs to the secreted LysM effector family.</text>
</comment>
<evidence type="ECO:0000256" key="1">
    <source>
        <dbReference type="ARBA" id="ARBA00022669"/>
    </source>
</evidence>
<sequence>MRLYLPLECKTYVIKSEDTCISIENSFSGVFTEGVLELRPTLNPSRGDGYSYKPVAPPKNVKVIEKTMRNCGNWHVIKDGDICISIYMQGNIEVELFYDVNPSLKAGEDCTGSLVSGSALCIRPIYTSDIIDAGTALLPISTIAA</sequence>
<evidence type="ECO:0000256" key="2">
    <source>
        <dbReference type="ARBA" id="ARBA00023026"/>
    </source>
</evidence>
<dbReference type="InterPro" id="IPR018392">
    <property type="entry name" value="LysM"/>
</dbReference>
<keyword evidence="7" id="KW-1185">Reference proteome</keyword>
<feature type="domain" description="LysM" evidence="4">
    <location>
        <begin position="73"/>
        <end position="122"/>
    </location>
</feature>
<reference evidence="6" key="2">
    <citation type="submission" date="2020-11" db="EMBL/GenBank/DDBJ databases">
        <title>The chromosome-scale genome resource for two endophytic Fusarium species: F. culmorum and F. pseudograminearum.</title>
        <authorList>
            <person name="Yuan Z."/>
        </authorList>
    </citation>
    <scope>NUCLEOTIDE SEQUENCE</scope>
    <source>
        <strain evidence="6">Class2-1B</strain>
    </source>
</reference>
<organism evidence="5 7">
    <name type="scientific">Fusarium culmorum</name>
    <dbReference type="NCBI Taxonomy" id="5516"/>
    <lineage>
        <taxon>Eukaryota</taxon>
        <taxon>Fungi</taxon>
        <taxon>Dikarya</taxon>
        <taxon>Ascomycota</taxon>
        <taxon>Pezizomycotina</taxon>
        <taxon>Sordariomycetes</taxon>
        <taxon>Hypocreomycetidae</taxon>
        <taxon>Hypocreales</taxon>
        <taxon>Nectriaceae</taxon>
        <taxon>Fusarium</taxon>
    </lineage>
</organism>
<dbReference type="PANTHER" id="PTHR34997">
    <property type="entry name" value="AM15"/>
    <property type="match status" value="1"/>
</dbReference>
<evidence type="ECO:0000313" key="6">
    <source>
        <dbReference type="EMBL" id="QPC69004.1"/>
    </source>
</evidence>
<dbReference type="PROSITE" id="PS51782">
    <property type="entry name" value="LYSM"/>
    <property type="match status" value="1"/>
</dbReference>
<dbReference type="EMBL" id="PVEM01000016">
    <property type="protein sequence ID" value="PTD03029.1"/>
    <property type="molecule type" value="Genomic_DNA"/>
</dbReference>
<dbReference type="Gene3D" id="3.10.350.10">
    <property type="entry name" value="LysM domain"/>
    <property type="match status" value="1"/>
</dbReference>
<proteinExistence type="inferred from homology"/>
<dbReference type="GO" id="GO:0008061">
    <property type="term" value="F:chitin binding"/>
    <property type="evidence" value="ECO:0007669"/>
    <property type="project" value="UniProtKB-KW"/>
</dbReference>
<dbReference type="InterPro" id="IPR052210">
    <property type="entry name" value="LysM1-like"/>
</dbReference>
<keyword evidence="1" id="KW-0147">Chitin-binding</keyword>
<evidence type="ECO:0000313" key="7">
    <source>
        <dbReference type="Proteomes" id="UP000241587"/>
    </source>
</evidence>
<gene>
    <name evidence="5" type="ORF">FCULG_00009236</name>
    <name evidence="6" type="ORF">HYE67_011235</name>
</gene>
<evidence type="ECO:0000256" key="3">
    <source>
        <dbReference type="ARBA" id="ARBA00044955"/>
    </source>
</evidence>